<dbReference type="SUPFAM" id="SSF47473">
    <property type="entry name" value="EF-hand"/>
    <property type="match status" value="1"/>
</dbReference>
<dbReference type="InterPro" id="IPR011992">
    <property type="entry name" value="EF-hand-dom_pair"/>
</dbReference>
<feature type="domain" description="EF-hand" evidence="3">
    <location>
        <begin position="27"/>
        <end position="62"/>
    </location>
</feature>
<evidence type="ECO:0000256" key="1">
    <source>
        <dbReference type="SAM" id="MobiDB-lite"/>
    </source>
</evidence>
<feature type="region of interest" description="Disordered" evidence="1">
    <location>
        <begin position="200"/>
        <end position="238"/>
    </location>
</feature>
<dbReference type="AlphaFoldDB" id="A0A7C2K2D1"/>
<feature type="compositionally biased region" description="Basic and acidic residues" evidence="1">
    <location>
        <begin position="115"/>
        <end position="129"/>
    </location>
</feature>
<accession>A0A7C2K2D1</accession>
<feature type="compositionally biased region" description="Basic and acidic residues" evidence="1">
    <location>
        <begin position="82"/>
        <end position="98"/>
    </location>
</feature>
<dbReference type="InterPro" id="IPR018247">
    <property type="entry name" value="EF_Hand_1_Ca_BS"/>
</dbReference>
<keyword evidence="2" id="KW-0732">Signal</keyword>
<feature type="chain" id="PRO_5028481902" description="EF-hand domain-containing protein" evidence="2">
    <location>
        <begin position="21"/>
        <end position="296"/>
    </location>
</feature>
<evidence type="ECO:0000313" key="4">
    <source>
        <dbReference type="EMBL" id="HEN16381.1"/>
    </source>
</evidence>
<dbReference type="EMBL" id="DSOK01000358">
    <property type="protein sequence ID" value="HEN16381.1"/>
    <property type="molecule type" value="Genomic_DNA"/>
</dbReference>
<dbReference type="Gene3D" id="1.10.238.10">
    <property type="entry name" value="EF-hand"/>
    <property type="match status" value="1"/>
</dbReference>
<comment type="caution">
    <text evidence="4">The sequence shown here is derived from an EMBL/GenBank/DDBJ whole genome shotgun (WGS) entry which is preliminary data.</text>
</comment>
<proteinExistence type="predicted"/>
<name>A0A7C2K2D1_9PLAN</name>
<dbReference type="InterPro" id="IPR002048">
    <property type="entry name" value="EF_hand_dom"/>
</dbReference>
<evidence type="ECO:0000256" key="2">
    <source>
        <dbReference type="SAM" id="SignalP"/>
    </source>
</evidence>
<protein>
    <recommendedName>
        <fullName evidence="3">EF-hand domain-containing protein</fullName>
    </recommendedName>
</protein>
<sequence>MHRRCWVPITVFATVLVVQANLSGWAQDSDRSERYFDYLDRDRNGELDSEEFRRLDERMRDRFRGQGVSGDRPIAKSQFLDAYRRADDERRREDEARRNGSSSPGSSSSPSSSSGRDRGRSSRSREKVKLTLPLPSQYQTYDLNKDDQIGLYEWDKTKFAEFFALDRNRDGFLTPNELDDPPKAAAAGAVAAVGTAAAGRPTAAPATPAPSAVAGQPGVNAAMSPDKPASTDDPDTRQAKYFFSLTDKDKNGEISAEEWTASRGIRPLFEKASVTPSLPMKEAGFVEQYLAIKKKK</sequence>
<organism evidence="4">
    <name type="scientific">Schlesneria paludicola</name>
    <dbReference type="NCBI Taxonomy" id="360056"/>
    <lineage>
        <taxon>Bacteria</taxon>
        <taxon>Pseudomonadati</taxon>
        <taxon>Planctomycetota</taxon>
        <taxon>Planctomycetia</taxon>
        <taxon>Planctomycetales</taxon>
        <taxon>Planctomycetaceae</taxon>
        <taxon>Schlesneria</taxon>
    </lineage>
</organism>
<feature type="signal peptide" evidence="2">
    <location>
        <begin position="1"/>
        <end position="20"/>
    </location>
</feature>
<evidence type="ECO:0000259" key="3">
    <source>
        <dbReference type="PROSITE" id="PS50222"/>
    </source>
</evidence>
<feature type="compositionally biased region" description="Low complexity" evidence="1">
    <location>
        <begin position="99"/>
        <end position="114"/>
    </location>
</feature>
<feature type="compositionally biased region" description="Low complexity" evidence="1">
    <location>
        <begin position="200"/>
        <end position="215"/>
    </location>
</feature>
<dbReference type="GO" id="GO:0005509">
    <property type="term" value="F:calcium ion binding"/>
    <property type="evidence" value="ECO:0007669"/>
    <property type="project" value="InterPro"/>
</dbReference>
<reference evidence="4" key="1">
    <citation type="journal article" date="2020" name="mSystems">
        <title>Genome- and Community-Level Interaction Insights into Carbon Utilization and Element Cycling Functions of Hydrothermarchaeota in Hydrothermal Sediment.</title>
        <authorList>
            <person name="Zhou Z."/>
            <person name="Liu Y."/>
            <person name="Xu W."/>
            <person name="Pan J."/>
            <person name="Luo Z.H."/>
            <person name="Li M."/>
        </authorList>
    </citation>
    <scope>NUCLEOTIDE SEQUENCE [LARGE SCALE GENOMIC DNA]</scope>
    <source>
        <strain evidence="4">SpSt-339</strain>
    </source>
</reference>
<dbReference type="Pfam" id="PF13202">
    <property type="entry name" value="EF-hand_5"/>
    <property type="match status" value="3"/>
</dbReference>
<gene>
    <name evidence="4" type="ORF">ENQ76_13040</name>
</gene>
<feature type="region of interest" description="Disordered" evidence="1">
    <location>
        <begin position="79"/>
        <end position="132"/>
    </location>
</feature>
<dbReference type="PROSITE" id="PS50222">
    <property type="entry name" value="EF_HAND_2"/>
    <property type="match status" value="2"/>
</dbReference>
<feature type="domain" description="EF-hand" evidence="3">
    <location>
        <begin position="234"/>
        <end position="269"/>
    </location>
</feature>
<dbReference type="PROSITE" id="PS00018">
    <property type="entry name" value="EF_HAND_1"/>
    <property type="match status" value="3"/>
</dbReference>